<comment type="caution">
    <text evidence="1">The sequence shown here is derived from an EMBL/GenBank/DDBJ whole genome shotgun (WGS) entry which is preliminary data.</text>
</comment>
<sequence>MPWNMNDYPASMKNLDPLIRKKAIDIGNALLHDGYPDERAIPIAISQAEKWFNEASAEEKKDFRKAVAPQKNDLHTQNKNAGKLLAATVKVQYEEPNWQVISEGASQASNLCATKEEAVARAKEIAKNKAVSLKIYKQDGHLQETYDYSKN</sequence>
<name>A0ABU3FCQ4_9ENTE</name>
<accession>A0ABU3FCQ4</accession>
<protein>
    <submittedName>
        <fullName evidence="1">DUF2188 domain-containing protein</fullName>
    </submittedName>
</protein>
<dbReference type="Pfam" id="PF09954">
    <property type="entry name" value="DUF2188"/>
    <property type="match status" value="1"/>
</dbReference>
<dbReference type="RefSeq" id="WP_311830413.1">
    <property type="nucleotide sequence ID" value="NZ_JARQAJ010000008.1"/>
</dbReference>
<reference evidence="1" key="1">
    <citation type="submission" date="2023-03" db="EMBL/GenBank/DDBJ databases">
        <authorList>
            <person name="Shen W."/>
            <person name="Cai J."/>
        </authorList>
    </citation>
    <scope>NUCLEOTIDE SEQUENCE</scope>
    <source>
        <strain evidence="1">P66-3</strain>
    </source>
</reference>
<organism evidence="1 2">
    <name type="scientific">Enterococcus xiangfangensis</name>
    <dbReference type="NCBI Taxonomy" id="1296537"/>
    <lineage>
        <taxon>Bacteria</taxon>
        <taxon>Bacillati</taxon>
        <taxon>Bacillota</taxon>
        <taxon>Bacilli</taxon>
        <taxon>Lactobacillales</taxon>
        <taxon>Enterococcaceae</taxon>
        <taxon>Enterococcus</taxon>
    </lineage>
</organism>
<dbReference type="EMBL" id="JARQAJ010000008">
    <property type="protein sequence ID" value="MDT2760454.1"/>
    <property type="molecule type" value="Genomic_DNA"/>
</dbReference>
<evidence type="ECO:0000313" key="1">
    <source>
        <dbReference type="EMBL" id="MDT2760454.1"/>
    </source>
</evidence>
<evidence type="ECO:0000313" key="2">
    <source>
        <dbReference type="Proteomes" id="UP001181046"/>
    </source>
</evidence>
<proteinExistence type="predicted"/>
<dbReference type="InterPro" id="IPR018691">
    <property type="entry name" value="DUF2188"/>
</dbReference>
<dbReference type="Proteomes" id="UP001181046">
    <property type="component" value="Unassembled WGS sequence"/>
</dbReference>
<gene>
    <name evidence="1" type="ORF">P7H27_11845</name>
</gene>
<keyword evidence="2" id="KW-1185">Reference proteome</keyword>